<feature type="domain" description="Response regulatory" evidence="5">
    <location>
        <begin position="4"/>
        <end position="81"/>
    </location>
</feature>
<keyword evidence="2" id="KW-0238">DNA-binding</keyword>
<evidence type="ECO:0000256" key="1">
    <source>
        <dbReference type="ARBA" id="ARBA00023015"/>
    </source>
</evidence>
<organism evidence="6 7">
    <name type="scientific">Kitasatospora acidiphila</name>
    <dbReference type="NCBI Taxonomy" id="2567942"/>
    <lineage>
        <taxon>Bacteria</taxon>
        <taxon>Bacillati</taxon>
        <taxon>Actinomycetota</taxon>
        <taxon>Actinomycetes</taxon>
        <taxon>Kitasatosporales</taxon>
        <taxon>Streptomycetaceae</taxon>
        <taxon>Kitasatospora</taxon>
    </lineage>
</organism>
<feature type="modified residue" description="4-aspartylphosphate" evidence="4">
    <location>
        <position position="64"/>
    </location>
</feature>
<dbReference type="PANTHER" id="PTHR43214">
    <property type="entry name" value="TWO-COMPONENT RESPONSE REGULATOR"/>
    <property type="match status" value="1"/>
</dbReference>
<evidence type="ECO:0000256" key="3">
    <source>
        <dbReference type="ARBA" id="ARBA00023163"/>
    </source>
</evidence>
<dbReference type="Proteomes" id="UP000319103">
    <property type="component" value="Unassembled WGS sequence"/>
</dbReference>
<keyword evidence="7" id="KW-1185">Reference proteome</keyword>
<dbReference type="Pfam" id="PF00072">
    <property type="entry name" value="Response_reg"/>
    <property type="match status" value="1"/>
</dbReference>
<dbReference type="InterPro" id="IPR011006">
    <property type="entry name" value="CheY-like_superfamily"/>
</dbReference>
<sequence length="81" mass="8419">MALKLLIADDQETVRRGTRRIPERQPDTAVVGEAADGPAAVAAADGPAAVAAARAPQPDAALVDIRMPRLDGPQVVRQLAQ</sequence>
<dbReference type="GO" id="GO:0000160">
    <property type="term" value="P:phosphorelay signal transduction system"/>
    <property type="evidence" value="ECO:0007669"/>
    <property type="project" value="InterPro"/>
</dbReference>
<comment type="caution">
    <text evidence="6">The sequence shown here is derived from an EMBL/GenBank/DDBJ whole genome shotgun (WGS) entry which is preliminary data.</text>
</comment>
<protein>
    <submittedName>
        <fullName evidence="6">Response regulator transcription factor</fullName>
    </submittedName>
</protein>
<evidence type="ECO:0000259" key="5">
    <source>
        <dbReference type="PROSITE" id="PS50110"/>
    </source>
</evidence>
<dbReference type="InterPro" id="IPR039420">
    <property type="entry name" value="WalR-like"/>
</dbReference>
<keyword evidence="4" id="KW-0597">Phosphoprotein</keyword>
<evidence type="ECO:0000313" key="6">
    <source>
        <dbReference type="EMBL" id="TQF04658.1"/>
    </source>
</evidence>
<dbReference type="AlphaFoldDB" id="A0A540W6L1"/>
<accession>A0A540W6L1</accession>
<evidence type="ECO:0000313" key="7">
    <source>
        <dbReference type="Proteomes" id="UP000319103"/>
    </source>
</evidence>
<keyword evidence="3" id="KW-0804">Transcription</keyword>
<dbReference type="PANTHER" id="PTHR43214:SF24">
    <property type="entry name" value="TRANSCRIPTIONAL REGULATORY PROTEIN NARL-RELATED"/>
    <property type="match status" value="1"/>
</dbReference>
<keyword evidence="1" id="KW-0805">Transcription regulation</keyword>
<evidence type="ECO:0000256" key="4">
    <source>
        <dbReference type="PROSITE-ProRule" id="PRU00169"/>
    </source>
</evidence>
<dbReference type="GO" id="GO:0003677">
    <property type="term" value="F:DNA binding"/>
    <property type="evidence" value="ECO:0007669"/>
    <property type="project" value="UniProtKB-KW"/>
</dbReference>
<dbReference type="Gene3D" id="3.40.50.2300">
    <property type="match status" value="1"/>
</dbReference>
<dbReference type="InterPro" id="IPR001789">
    <property type="entry name" value="Sig_transdc_resp-reg_receiver"/>
</dbReference>
<reference evidence="6 7" key="1">
    <citation type="submission" date="2019-06" db="EMBL/GenBank/DDBJ databases">
        <title>Description of Kitasatospora acidophila sp. nov. isolated from pine grove soil, and reclassification of Streptomyces novaecaesareae to Kitasatospora novaeceasareae comb. nov.</title>
        <authorList>
            <person name="Kim M.J."/>
        </authorList>
    </citation>
    <scope>NUCLEOTIDE SEQUENCE [LARGE SCALE GENOMIC DNA]</scope>
    <source>
        <strain evidence="6 7">MMS16-CNU292</strain>
    </source>
</reference>
<dbReference type="SUPFAM" id="SSF52172">
    <property type="entry name" value="CheY-like"/>
    <property type="match status" value="1"/>
</dbReference>
<dbReference type="EMBL" id="VIGB01000003">
    <property type="protein sequence ID" value="TQF04658.1"/>
    <property type="molecule type" value="Genomic_DNA"/>
</dbReference>
<evidence type="ECO:0000256" key="2">
    <source>
        <dbReference type="ARBA" id="ARBA00023125"/>
    </source>
</evidence>
<name>A0A540W6L1_9ACTN</name>
<dbReference type="PROSITE" id="PS50110">
    <property type="entry name" value="RESPONSE_REGULATORY"/>
    <property type="match status" value="1"/>
</dbReference>
<proteinExistence type="predicted"/>
<gene>
    <name evidence="6" type="ORF">E6W39_23600</name>
</gene>